<name>A0A6L6XR63_9ACTN</name>
<organism evidence="5 6">
    <name type="scientific">Nocardioides agri</name>
    <dbReference type="NCBI Taxonomy" id="2682843"/>
    <lineage>
        <taxon>Bacteria</taxon>
        <taxon>Bacillati</taxon>
        <taxon>Actinomycetota</taxon>
        <taxon>Actinomycetes</taxon>
        <taxon>Propionibacteriales</taxon>
        <taxon>Nocardioidaceae</taxon>
        <taxon>Nocardioides</taxon>
    </lineage>
</organism>
<dbReference type="EMBL" id="WSEK01000004">
    <property type="protein sequence ID" value="MVQ48085.1"/>
    <property type="molecule type" value="Genomic_DNA"/>
</dbReference>
<dbReference type="InterPro" id="IPR049449">
    <property type="entry name" value="TesB_ACOT8-like_N"/>
</dbReference>
<evidence type="ECO:0000313" key="6">
    <source>
        <dbReference type="Proteomes" id="UP000473525"/>
    </source>
</evidence>
<evidence type="ECO:0000259" key="4">
    <source>
        <dbReference type="Pfam" id="PF13622"/>
    </source>
</evidence>
<comment type="caution">
    <text evidence="5">The sequence shown here is derived from an EMBL/GenBank/DDBJ whole genome shotgun (WGS) entry which is preliminary data.</text>
</comment>
<dbReference type="CDD" id="cd03445">
    <property type="entry name" value="Thioesterase_II_repeat2"/>
    <property type="match status" value="1"/>
</dbReference>
<dbReference type="PANTHER" id="PTHR11066:SF34">
    <property type="entry name" value="ACYL-COENZYME A THIOESTERASE 8"/>
    <property type="match status" value="1"/>
</dbReference>
<dbReference type="InterPro" id="IPR003703">
    <property type="entry name" value="Acyl_CoA_thio"/>
</dbReference>
<dbReference type="PANTHER" id="PTHR11066">
    <property type="entry name" value="ACYL-COA THIOESTERASE"/>
    <property type="match status" value="1"/>
</dbReference>
<dbReference type="InterPro" id="IPR029069">
    <property type="entry name" value="HotDog_dom_sf"/>
</dbReference>
<dbReference type="AlphaFoldDB" id="A0A6L6XR63"/>
<dbReference type="GO" id="GO:0047617">
    <property type="term" value="F:fatty acyl-CoA hydrolase activity"/>
    <property type="evidence" value="ECO:0007669"/>
    <property type="project" value="InterPro"/>
</dbReference>
<dbReference type="InterPro" id="IPR025652">
    <property type="entry name" value="TesB_C"/>
</dbReference>
<evidence type="ECO:0000256" key="2">
    <source>
        <dbReference type="ARBA" id="ARBA00022801"/>
    </source>
</evidence>
<reference evidence="5 6" key="1">
    <citation type="submission" date="2019-12" db="EMBL/GenBank/DDBJ databases">
        <authorList>
            <person name="Huq M.A."/>
        </authorList>
    </citation>
    <scope>NUCLEOTIDE SEQUENCE [LARGE SCALE GENOMIC DNA]</scope>
    <source>
        <strain evidence="5 6">MAH-18</strain>
    </source>
</reference>
<gene>
    <name evidence="5" type="ORF">GON03_02755</name>
</gene>
<dbReference type="Pfam" id="PF02551">
    <property type="entry name" value="Acyl_CoA_thio"/>
    <property type="match status" value="1"/>
</dbReference>
<evidence type="ECO:0000256" key="1">
    <source>
        <dbReference type="ARBA" id="ARBA00006538"/>
    </source>
</evidence>
<dbReference type="Proteomes" id="UP000473525">
    <property type="component" value="Unassembled WGS sequence"/>
</dbReference>
<dbReference type="CDD" id="cd03444">
    <property type="entry name" value="Thioesterase_II_repeat1"/>
    <property type="match status" value="1"/>
</dbReference>
<evidence type="ECO:0000313" key="5">
    <source>
        <dbReference type="EMBL" id="MVQ48085.1"/>
    </source>
</evidence>
<dbReference type="Gene3D" id="2.40.160.210">
    <property type="entry name" value="Acyl-CoA thioesterase, double hotdog domain"/>
    <property type="match status" value="1"/>
</dbReference>
<sequence>MTSPVGPAVLGTASALADWLDVQEVDPDRYTAWCHGGAPLRAMGGLVAAQALTAAGRSVDAGRVVHSLHGYFLRSGDTRRPVEYAVERLRDGRSYDARRVVASQGGEPVFTLAASFKAPEGPDAGPERQPAMPEVAPPEELVDAWQVWSEIHPSSYETSPYAHVTQLRVVPVEETGADRAGEIRQCVWIRSAHPLGDDPMLHASALTYCSDISLAQTATLDHDVLYPLRQAPSRLALASIDHAVWFHRAFRADEWLLFVQRSPSAGDGRGMNHGEFWTRDGVLVASAAQESVLRTVRSRPTNEAVSGPPNER</sequence>
<keyword evidence="6" id="KW-1185">Reference proteome</keyword>
<proteinExistence type="inferred from homology"/>
<dbReference type="GO" id="GO:0009062">
    <property type="term" value="P:fatty acid catabolic process"/>
    <property type="evidence" value="ECO:0007669"/>
    <property type="project" value="TreeGrafter"/>
</dbReference>
<protein>
    <submittedName>
        <fullName evidence="5">Acyl-CoA thioesterase II</fullName>
    </submittedName>
</protein>
<accession>A0A6L6XR63</accession>
<dbReference type="GO" id="GO:0006637">
    <property type="term" value="P:acyl-CoA metabolic process"/>
    <property type="evidence" value="ECO:0007669"/>
    <property type="project" value="InterPro"/>
</dbReference>
<dbReference type="RefSeq" id="WP_181644851.1">
    <property type="nucleotide sequence ID" value="NZ_WSEK01000004.1"/>
</dbReference>
<feature type="domain" description="Acyl-CoA thioesterase-like N-terminal HotDog" evidence="4">
    <location>
        <begin position="42"/>
        <end position="116"/>
    </location>
</feature>
<dbReference type="InterPro" id="IPR042171">
    <property type="entry name" value="Acyl-CoA_hotdog"/>
</dbReference>
<keyword evidence="2" id="KW-0378">Hydrolase</keyword>
<dbReference type="SUPFAM" id="SSF54637">
    <property type="entry name" value="Thioesterase/thiol ester dehydrase-isomerase"/>
    <property type="match status" value="2"/>
</dbReference>
<evidence type="ECO:0000259" key="3">
    <source>
        <dbReference type="Pfam" id="PF02551"/>
    </source>
</evidence>
<feature type="domain" description="Acyl-CoA thioesterase 2 C-terminal" evidence="3">
    <location>
        <begin position="184"/>
        <end position="291"/>
    </location>
</feature>
<dbReference type="Pfam" id="PF13622">
    <property type="entry name" value="4HBT_3"/>
    <property type="match status" value="1"/>
</dbReference>
<comment type="similarity">
    <text evidence="1">Belongs to the C/M/P thioester hydrolase family.</text>
</comment>